<keyword evidence="6" id="KW-0326">Glycosidase</keyword>
<evidence type="ECO:0000256" key="5">
    <source>
        <dbReference type="ARBA" id="ARBA00023277"/>
    </source>
</evidence>
<dbReference type="PROSITE" id="PS52008">
    <property type="entry name" value="GH81"/>
    <property type="match status" value="1"/>
</dbReference>
<dbReference type="InterPro" id="IPR040720">
    <property type="entry name" value="GH81_C"/>
</dbReference>
<evidence type="ECO:0000256" key="8">
    <source>
        <dbReference type="ARBA" id="ARBA00023326"/>
    </source>
</evidence>
<dbReference type="RefSeq" id="WP_306792977.1">
    <property type="nucleotide sequence ID" value="NZ_JAESWB010000328.1"/>
</dbReference>
<feature type="domain" description="Glycosyl hydrolase family 81 C-terminal" evidence="9">
    <location>
        <begin position="28"/>
        <end position="158"/>
    </location>
</feature>
<keyword evidence="4" id="KW-0378">Hydrolase</keyword>
<dbReference type="EC" id="3.2.1.39" evidence="3"/>
<feature type="non-terminal residue" evidence="10">
    <location>
        <position position="160"/>
    </location>
</feature>
<keyword evidence="7" id="KW-0961">Cell wall biogenesis/degradation</keyword>
<keyword evidence="8" id="KW-0624">Polysaccharide degradation</keyword>
<name>A0ABS1TT06_9BACI</name>
<gene>
    <name evidence="10" type="ORF">JK635_19730</name>
</gene>
<evidence type="ECO:0000256" key="3">
    <source>
        <dbReference type="ARBA" id="ARBA00012780"/>
    </source>
</evidence>
<dbReference type="PANTHER" id="PTHR31983">
    <property type="entry name" value="ENDO-1,3(4)-BETA-GLUCANASE 1"/>
    <property type="match status" value="1"/>
</dbReference>
<evidence type="ECO:0000256" key="6">
    <source>
        <dbReference type="ARBA" id="ARBA00023295"/>
    </source>
</evidence>
<organism evidence="10 11">
    <name type="scientific">Neobacillus paridis</name>
    <dbReference type="NCBI Taxonomy" id="2803862"/>
    <lineage>
        <taxon>Bacteria</taxon>
        <taxon>Bacillati</taxon>
        <taxon>Bacillota</taxon>
        <taxon>Bacilli</taxon>
        <taxon>Bacillales</taxon>
        <taxon>Bacillaceae</taxon>
        <taxon>Neobacillus</taxon>
    </lineage>
</organism>
<evidence type="ECO:0000313" key="11">
    <source>
        <dbReference type="Proteomes" id="UP000623967"/>
    </source>
</evidence>
<sequence length="160" mass="18140">MGAYIAKNLRPWFEGIDPSDPGYAGSPTKENILYDTANNGIITQRAFKDQSQDYYNAWYVDHMFHYGYYIYASAVLATIDPNWLAQNKERVNLLARDIANPSLEDKHFPLMRTYDWFRMQNFADAGPDSNGPNTESSSESINANYALALWGAVIGDSSYQ</sequence>
<evidence type="ECO:0000256" key="1">
    <source>
        <dbReference type="ARBA" id="ARBA00000382"/>
    </source>
</evidence>
<dbReference type="Proteomes" id="UP000623967">
    <property type="component" value="Unassembled WGS sequence"/>
</dbReference>
<dbReference type="Pfam" id="PF17652">
    <property type="entry name" value="Glyco_hydro81C"/>
    <property type="match status" value="1"/>
</dbReference>
<comment type="caution">
    <text evidence="10">The sequence shown here is derived from an EMBL/GenBank/DDBJ whole genome shotgun (WGS) entry which is preliminary data.</text>
</comment>
<keyword evidence="11" id="KW-1185">Reference proteome</keyword>
<dbReference type="InterPro" id="IPR005200">
    <property type="entry name" value="Endo-beta-glucanase"/>
</dbReference>
<evidence type="ECO:0000256" key="2">
    <source>
        <dbReference type="ARBA" id="ARBA00010730"/>
    </source>
</evidence>
<protein>
    <recommendedName>
        <fullName evidence="3">glucan endo-1,3-beta-D-glucosidase</fullName>
        <ecNumber evidence="3">3.2.1.39</ecNumber>
    </recommendedName>
</protein>
<keyword evidence="5" id="KW-0119">Carbohydrate metabolism</keyword>
<dbReference type="PANTHER" id="PTHR31983:SF0">
    <property type="entry name" value="GLUCAN ENDO-1,3-BETA-D-GLUCOSIDASE 2"/>
    <property type="match status" value="1"/>
</dbReference>
<evidence type="ECO:0000259" key="9">
    <source>
        <dbReference type="Pfam" id="PF17652"/>
    </source>
</evidence>
<dbReference type="EMBL" id="JAESWB010000328">
    <property type="protein sequence ID" value="MBL4954392.1"/>
    <property type="molecule type" value="Genomic_DNA"/>
</dbReference>
<evidence type="ECO:0000256" key="7">
    <source>
        <dbReference type="ARBA" id="ARBA00023316"/>
    </source>
</evidence>
<reference evidence="10 11" key="1">
    <citation type="submission" date="2021-01" db="EMBL/GenBank/DDBJ databases">
        <title>Genome public.</title>
        <authorList>
            <person name="Liu C."/>
            <person name="Sun Q."/>
        </authorList>
    </citation>
    <scope>NUCLEOTIDE SEQUENCE [LARGE SCALE GENOMIC DNA]</scope>
    <source>
        <strain evidence="10 11">YIM B02564</strain>
    </source>
</reference>
<accession>A0ABS1TT06</accession>
<evidence type="ECO:0000313" key="10">
    <source>
        <dbReference type="EMBL" id="MBL4954392.1"/>
    </source>
</evidence>
<comment type="catalytic activity">
    <reaction evidence="1">
        <text>Hydrolysis of (1-&gt;3)-beta-D-glucosidic linkages in (1-&gt;3)-beta-D-glucans.</text>
        <dbReference type="EC" id="3.2.1.39"/>
    </reaction>
</comment>
<proteinExistence type="inferred from homology"/>
<comment type="similarity">
    <text evidence="2">Belongs to the glycosyl hydrolase 81 family.</text>
</comment>
<evidence type="ECO:0000256" key="4">
    <source>
        <dbReference type="ARBA" id="ARBA00022801"/>
    </source>
</evidence>